<evidence type="ECO:0008006" key="11">
    <source>
        <dbReference type="Google" id="ProtNLM"/>
    </source>
</evidence>
<dbReference type="SUPFAM" id="SSF52743">
    <property type="entry name" value="Subtilisin-like"/>
    <property type="match status" value="1"/>
</dbReference>
<dbReference type="PANTHER" id="PTHR43806:SF11">
    <property type="entry name" value="CEREVISIN-RELATED"/>
    <property type="match status" value="1"/>
</dbReference>
<feature type="region of interest" description="Disordered" evidence="6">
    <location>
        <begin position="306"/>
        <end position="338"/>
    </location>
</feature>
<dbReference type="GO" id="GO:0006508">
    <property type="term" value="P:proteolysis"/>
    <property type="evidence" value="ECO:0007669"/>
    <property type="project" value="UniProtKB-KW"/>
</dbReference>
<reference evidence="9" key="1">
    <citation type="journal article" date="2023" name="Mol. Phylogenet. Evol.">
        <title>Genome-scale phylogeny and comparative genomics of the fungal order Sordariales.</title>
        <authorList>
            <person name="Hensen N."/>
            <person name="Bonometti L."/>
            <person name="Westerberg I."/>
            <person name="Brannstrom I.O."/>
            <person name="Guillou S."/>
            <person name="Cros-Aarteil S."/>
            <person name="Calhoun S."/>
            <person name="Haridas S."/>
            <person name="Kuo A."/>
            <person name="Mondo S."/>
            <person name="Pangilinan J."/>
            <person name="Riley R."/>
            <person name="LaButti K."/>
            <person name="Andreopoulos B."/>
            <person name="Lipzen A."/>
            <person name="Chen C."/>
            <person name="Yan M."/>
            <person name="Daum C."/>
            <person name="Ng V."/>
            <person name="Clum A."/>
            <person name="Steindorff A."/>
            <person name="Ohm R.A."/>
            <person name="Martin F."/>
            <person name="Silar P."/>
            <person name="Natvig D.O."/>
            <person name="Lalanne C."/>
            <person name="Gautier V."/>
            <person name="Ament-Velasquez S.L."/>
            <person name="Kruys A."/>
            <person name="Hutchinson M.I."/>
            <person name="Powell A.J."/>
            <person name="Barry K."/>
            <person name="Miller A.N."/>
            <person name="Grigoriev I.V."/>
            <person name="Debuchy R."/>
            <person name="Gladieux P."/>
            <person name="Hiltunen Thoren M."/>
            <person name="Johannesson H."/>
        </authorList>
    </citation>
    <scope>NUCLEOTIDE SEQUENCE</scope>
    <source>
        <strain evidence="9">SMH4131-1</strain>
    </source>
</reference>
<dbReference type="EMBL" id="JAUEPO010000006">
    <property type="protein sequence ID" value="KAK3319883.1"/>
    <property type="molecule type" value="Genomic_DNA"/>
</dbReference>
<dbReference type="InterPro" id="IPR015500">
    <property type="entry name" value="Peptidase_S8_subtilisin-rel"/>
</dbReference>
<comment type="similarity">
    <text evidence="1 5">Belongs to the peptidase S8 family.</text>
</comment>
<dbReference type="Pfam" id="PF24476">
    <property type="entry name" value="DUF7580"/>
    <property type="match status" value="1"/>
</dbReference>
<organism evidence="9 10">
    <name type="scientific">Cercophora scortea</name>
    <dbReference type="NCBI Taxonomy" id="314031"/>
    <lineage>
        <taxon>Eukaryota</taxon>
        <taxon>Fungi</taxon>
        <taxon>Dikarya</taxon>
        <taxon>Ascomycota</taxon>
        <taxon>Pezizomycotina</taxon>
        <taxon>Sordariomycetes</taxon>
        <taxon>Sordariomycetidae</taxon>
        <taxon>Sordariales</taxon>
        <taxon>Lasiosphaeriaceae</taxon>
        <taxon>Cercophora</taxon>
    </lineage>
</organism>
<evidence type="ECO:0000313" key="9">
    <source>
        <dbReference type="EMBL" id="KAK3319883.1"/>
    </source>
</evidence>
<keyword evidence="10" id="KW-1185">Reference proteome</keyword>
<evidence type="ECO:0000256" key="4">
    <source>
        <dbReference type="ARBA" id="ARBA00022825"/>
    </source>
</evidence>
<reference evidence="9" key="2">
    <citation type="submission" date="2023-06" db="EMBL/GenBank/DDBJ databases">
        <authorList>
            <consortium name="Lawrence Berkeley National Laboratory"/>
            <person name="Haridas S."/>
            <person name="Hensen N."/>
            <person name="Bonometti L."/>
            <person name="Westerberg I."/>
            <person name="Brannstrom I.O."/>
            <person name="Guillou S."/>
            <person name="Cros-Aarteil S."/>
            <person name="Calhoun S."/>
            <person name="Kuo A."/>
            <person name="Mondo S."/>
            <person name="Pangilinan J."/>
            <person name="Riley R."/>
            <person name="Labutti K."/>
            <person name="Andreopoulos B."/>
            <person name="Lipzen A."/>
            <person name="Chen C."/>
            <person name="Yanf M."/>
            <person name="Daum C."/>
            <person name="Ng V."/>
            <person name="Clum A."/>
            <person name="Steindorff A."/>
            <person name="Ohm R."/>
            <person name="Martin F."/>
            <person name="Silar P."/>
            <person name="Natvig D."/>
            <person name="Lalanne C."/>
            <person name="Gautier V."/>
            <person name="Ament-Velasquez S.L."/>
            <person name="Kruys A."/>
            <person name="Hutchinson M.I."/>
            <person name="Powell A.J."/>
            <person name="Barry K."/>
            <person name="Miller A.N."/>
            <person name="Grigoriev I.V."/>
            <person name="Debuchy R."/>
            <person name="Gladieux P."/>
            <person name="Thoren M.H."/>
            <person name="Johannesson H."/>
        </authorList>
    </citation>
    <scope>NUCLEOTIDE SEQUENCE</scope>
    <source>
        <strain evidence="9">SMH4131-1</strain>
    </source>
</reference>
<evidence type="ECO:0000256" key="5">
    <source>
        <dbReference type="PROSITE-ProRule" id="PRU01240"/>
    </source>
</evidence>
<keyword evidence="2 5" id="KW-0645">Protease</keyword>
<name>A0AAE0I7C3_9PEZI</name>
<feature type="active site" description="Charge relay system" evidence="5">
    <location>
        <position position="699"/>
    </location>
</feature>
<evidence type="ECO:0000259" key="8">
    <source>
        <dbReference type="Pfam" id="PF24476"/>
    </source>
</evidence>
<sequence>MTTHPALKQLTINTEDAARAIHNLAMESSRAAIRRRRGVLVTLDSCVSPPLEDAKVDVSPSYDDLKTAIEPAPEYGKEIESLHQILYTSCFCVQKGASGAPVARLRLQGGLRSSSKGVTFGILFSSHPHHDIPEESPYQGGPQWQDTHISVPKLRAVKFGPEDQHDTTGSEEDLLSSEDFCAYISEPLDSDGDYAILLFSANLNRGKLVFEDSDTSSPRELGFKRPSISLGQLLKVTPAVDLKGKKKEVLSWLLAKAVWQYYSSPWMLEPWSKERVHFIFERRRTDRGEQHAGFFPDEPLLSISITPSAGKNDNEARKKSSKSTDAGSSGRKRPKIDRSSHRIPKILSLGVMLVEIQLGRPIESLYREPRWQMHCNADGTPSRNINHKICKDLIKVDRILRDVADPLEALIDSCIQPRKAFLPPVAEDEKGVRSALYTLVHALEVYPPTHHPVAAALHPRTLKWLTKHPAVCSTQSTSTQAWLRRMDTVKFILRGAADDSFANAKIAVLDTGVSPDDAASEYLSGYHDLVNRGSGPMDKTGHGTSSANLVMDMCPSAEVYAIRVFEHDSANDKTLSLALEAITWCVDNEIDIVCMAFGFTDHNNELYTAIHAASLKMLIFAASTNDGNASKIHYPAQYDDSVICMFSTNGAVKGSWFNHSIGLPGTDNFAILGQDIETSSSNSAAAAKSVEPEQKYGTSFSTAIAAGVAGLLLEFSRHRDTRAYFENPLVPGLRGKWGMAKVLRRISVKDSSFHCIQPWGLLPDSLQQVPPPEGFIIQPEQVQAARKVARRTMIEGLVFRG</sequence>
<comment type="caution">
    <text evidence="9">The sequence shown here is derived from an EMBL/GenBank/DDBJ whole genome shotgun (WGS) entry which is preliminary data.</text>
</comment>
<dbReference type="PRINTS" id="PR00723">
    <property type="entry name" value="SUBTILISIN"/>
</dbReference>
<evidence type="ECO:0000256" key="2">
    <source>
        <dbReference type="ARBA" id="ARBA00022670"/>
    </source>
</evidence>
<feature type="active site" description="Charge relay system" evidence="5">
    <location>
        <position position="510"/>
    </location>
</feature>
<dbReference type="Proteomes" id="UP001286456">
    <property type="component" value="Unassembled WGS sequence"/>
</dbReference>
<proteinExistence type="inferred from homology"/>
<keyword evidence="3 5" id="KW-0378">Hydrolase</keyword>
<dbReference type="InterPro" id="IPR036852">
    <property type="entry name" value="Peptidase_S8/S53_dom_sf"/>
</dbReference>
<accession>A0AAE0I7C3</accession>
<dbReference type="PANTHER" id="PTHR43806">
    <property type="entry name" value="PEPTIDASE S8"/>
    <property type="match status" value="1"/>
</dbReference>
<dbReference type="PROSITE" id="PS51892">
    <property type="entry name" value="SUBTILASE"/>
    <property type="match status" value="1"/>
</dbReference>
<evidence type="ECO:0000313" key="10">
    <source>
        <dbReference type="Proteomes" id="UP001286456"/>
    </source>
</evidence>
<feature type="domain" description="DUF7580" evidence="8">
    <location>
        <begin position="77"/>
        <end position="423"/>
    </location>
</feature>
<dbReference type="Pfam" id="PF00082">
    <property type="entry name" value="Peptidase_S8"/>
    <property type="match status" value="1"/>
</dbReference>
<evidence type="ECO:0000256" key="1">
    <source>
        <dbReference type="ARBA" id="ARBA00011073"/>
    </source>
</evidence>
<feature type="active site" description="Charge relay system" evidence="5">
    <location>
        <position position="542"/>
    </location>
</feature>
<dbReference type="GO" id="GO:0004252">
    <property type="term" value="F:serine-type endopeptidase activity"/>
    <property type="evidence" value="ECO:0007669"/>
    <property type="project" value="UniProtKB-UniRule"/>
</dbReference>
<dbReference type="Gene3D" id="3.40.50.200">
    <property type="entry name" value="Peptidase S8/S53 domain"/>
    <property type="match status" value="1"/>
</dbReference>
<evidence type="ECO:0000259" key="7">
    <source>
        <dbReference type="Pfam" id="PF00082"/>
    </source>
</evidence>
<dbReference type="InterPro" id="IPR050131">
    <property type="entry name" value="Peptidase_S8_subtilisin-like"/>
</dbReference>
<dbReference type="AlphaFoldDB" id="A0AAE0I7C3"/>
<dbReference type="InterPro" id="IPR056002">
    <property type="entry name" value="DUF7580"/>
</dbReference>
<evidence type="ECO:0000256" key="3">
    <source>
        <dbReference type="ARBA" id="ARBA00022801"/>
    </source>
</evidence>
<feature type="domain" description="Peptidase S8/S53" evidence="7">
    <location>
        <begin position="503"/>
        <end position="714"/>
    </location>
</feature>
<protein>
    <recommendedName>
        <fullName evidence="11">Peptidase S8/S53 domain-containing protein</fullName>
    </recommendedName>
</protein>
<gene>
    <name evidence="9" type="ORF">B0T19DRAFT_451323</name>
</gene>
<evidence type="ECO:0000256" key="6">
    <source>
        <dbReference type="SAM" id="MobiDB-lite"/>
    </source>
</evidence>
<keyword evidence="4 5" id="KW-0720">Serine protease</keyword>
<dbReference type="InterPro" id="IPR000209">
    <property type="entry name" value="Peptidase_S8/S53_dom"/>
</dbReference>